<dbReference type="GO" id="GO:0015074">
    <property type="term" value="P:DNA integration"/>
    <property type="evidence" value="ECO:0007669"/>
    <property type="project" value="InterPro"/>
</dbReference>
<name>A0A382JWM3_9ZZZZ</name>
<evidence type="ECO:0000313" key="4">
    <source>
        <dbReference type="EMBL" id="SVC16520.1"/>
    </source>
</evidence>
<dbReference type="Gene3D" id="1.10.150.130">
    <property type="match status" value="1"/>
</dbReference>
<gene>
    <name evidence="4" type="ORF">METZ01_LOCUS269374</name>
</gene>
<dbReference type="EMBL" id="UINC01076908">
    <property type="protein sequence ID" value="SVC16520.1"/>
    <property type="molecule type" value="Genomic_DNA"/>
</dbReference>
<proteinExistence type="predicted"/>
<dbReference type="PANTHER" id="PTHR30349:SF94">
    <property type="entry name" value="INTEGRASE_RECOMBINASE HI_1414-RELATED"/>
    <property type="match status" value="1"/>
</dbReference>
<feature type="domain" description="Tyr recombinase" evidence="3">
    <location>
        <begin position="156"/>
        <end position="329"/>
    </location>
</feature>
<protein>
    <recommendedName>
        <fullName evidence="3">Tyr recombinase domain-containing protein</fullName>
    </recommendedName>
</protein>
<keyword evidence="1" id="KW-0238">DNA-binding</keyword>
<dbReference type="GO" id="GO:0006310">
    <property type="term" value="P:DNA recombination"/>
    <property type="evidence" value="ECO:0007669"/>
    <property type="project" value="UniProtKB-KW"/>
</dbReference>
<dbReference type="CDD" id="cd00796">
    <property type="entry name" value="INT_Rci_Hp1_C"/>
    <property type="match status" value="1"/>
</dbReference>
<dbReference type="InterPro" id="IPR010998">
    <property type="entry name" value="Integrase_recombinase_N"/>
</dbReference>
<dbReference type="PANTHER" id="PTHR30349">
    <property type="entry name" value="PHAGE INTEGRASE-RELATED"/>
    <property type="match status" value="1"/>
</dbReference>
<organism evidence="4">
    <name type="scientific">marine metagenome</name>
    <dbReference type="NCBI Taxonomy" id="408172"/>
    <lineage>
        <taxon>unclassified sequences</taxon>
        <taxon>metagenomes</taxon>
        <taxon>ecological metagenomes</taxon>
    </lineage>
</organism>
<keyword evidence="2" id="KW-0233">DNA recombination</keyword>
<dbReference type="SUPFAM" id="SSF56349">
    <property type="entry name" value="DNA breaking-rejoining enzymes"/>
    <property type="match status" value="1"/>
</dbReference>
<sequence length="329" mass="38260">MASIRKRNGRYHAQVRRRGYPQATRTFTSKEGAKKWIKTVEVDMERGDFLPRVTMTVNELLLKYEAEEVPKQKGARHEYWRSSFLRKQIGHVHLTDLTPAFLASHRDRRLKTIKPSTVRREFTTLSTAINVAIIEWGIPLPSNPCSKVRIRNSNIKRDRRLKAGEEELMLKHAQPMLRRIIILALETAMRRGEILRIKKSDVNFHDQTLYIGDTKTDVPRTIPLSDRAVKVLTEQIRATEQGQSRVTPICEPVLFPIHLSEWQRQMERLWRNTGIVGMTFHDLRHEKISRMFEAGFNVMEVASVSGHLSLQNLKTYTHIRPRSLVARMG</sequence>
<dbReference type="Pfam" id="PF00589">
    <property type="entry name" value="Phage_integrase"/>
    <property type="match status" value="1"/>
</dbReference>
<dbReference type="PROSITE" id="PS51898">
    <property type="entry name" value="TYR_RECOMBINASE"/>
    <property type="match status" value="1"/>
</dbReference>
<evidence type="ECO:0000256" key="2">
    <source>
        <dbReference type="ARBA" id="ARBA00023172"/>
    </source>
</evidence>
<dbReference type="GO" id="GO:0003677">
    <property type="term" value="F:DNA binding"/>
    <property type="evidence" value="ECO:0007669"/>
    <property type="project" value="UniProtKB-KW"/>
</dbReference>
<dbReference type="InterPro" id="IPR013762">
    <property type="entry name" value="Integrase-like_cat_sf"/>
</dbReference>
<accession>A0A382JWM3</accession>
<evidence type="ECO:0000256" key="1">
    <source>
        <dbReference type="ARBA" id="ARBA00023125"/>
    </source>
</evidence>
<dbReference type="InterPro" id="IPR002104">
    <property type="entry name" value="Integrase_catalytic"/>
</dbReference>
<evidence type="ECO:0000259" key="3">
    <source>
        <dbReference type="PROSITE" id="PS51898"/>
    </source>
</evidence>
<dbReference type="InterPro" id="IPR050090">
    <property type="entry name" value="Tyrosine_recombinase_XerCD"/>
</dbReference>
<reference evidence="4" key="1">
    <citation type="submission" date="2018-05" db="EMBL/GenBank/DDBJ databases">
        <authorList>
            <person name="Lanie J.A."/>
            <person name="Ng W.-L."/>
            <person name="Kazmierczak K.M."/>
            <person name="Andrzejewski T.M."/>
            <person name="Davidsen T.M."/>
            <person name="Wayne K.J."/>
            <person name="Tettelin H."/>
            <person name="Glass J.I."/>
            <person name="Rusch D."/>
            <person name="Podicherti R."/>
            <person name="Tsui H.-C.T."/>
            <person name="Winkler M.E."/>
        </authorList>
    </citation>
    <scope>NUCLEOTIDE SEQUENCE</scope>
</reference>
<dbReference type="AlphaFoldDB" id="A0A382JWM3"/>
<dbReference type="Gene3D" id="1.10.443.10">
    <property type="entry name" value="Intergrase catalytic core"/>
    <property type="match status" value="1"/>
</dbReference>
<dbReference type="InterPro" id="IPR011010">
    <property type="entry name" value="DNA_brk_join_enz"/>
</dbReference>